<dbReference type="InterPro" id="IPR036465">
    <property type="entry name" value="vWFA_dom_sf"/>
</dbReference>
<name>X1W372_9ZZZZ</name>
<dbReference type="InterPro" id="IPR040322">
    <property type="entry name" value="TROVE2"/>
</dbReference>
<sequence>DMSASMQTPISPKSKIQNFEIGLVLGMLLQNKCKNVITGLFGESWKIVQLPRTGVLANTHKLANMIGVVGHSTNGYKAIRWLNDNKKVADKVFIFTDCQLWDSDSARYSMFSPYGPEEHFTLSEEWNKYKSIAPNSKLYIFDLAGYGQAPIDIKRNDVFMIAGWSEKIFEVLDSLEKGESNLAEVEKIEL</sequence>
<reference evidence="1" key="1">
    <citation type="journal article" date="2014" name="Front. Microbiol.">
        <title>High frequency of phylogenetically diverse reductive dehalogenase-homologous genes in deep subseafloor sedimentary metagenomes.</title>
        <authorList>
            <person name="Kawai M."/>
            <person name="Futagami T."/>
            <person name="Toyoda A."/>
            <person name="Takaki Y."/>
            <person name="Nishi S."/>
            <person name="Hori S."/>
            <person name="Arai W."/>
            <person name="Tsubouchi T."/>
            <person name="Morono Y."/>
            <person name="Uchiyama I."/>
            <person name="Ito T."/>
            <person name="Fujiyama A."/>
            <person name="Inagaki F."/>
            <person name="Takami H."/>
        </authorList>
    </citation>
    <scope>NUCLEOTIDE SEQUENCE</scope>
    <source>
        <strain evidence="1">Expedition CK06-06</strain>
    </source>
</reference>
<dbReference type="AlphaFoldDB" id="X1W372"/>
<protein>
    <recommendedName>
        <fullName evidence="2">TROVE domain-containing protein</fullName>
    </recommendedName>
</protein>
<feature type="non-terminal residue" evidence="1">
    <location>
        <position position="1"/>
    </location>
</feature>
<gene>
    <name evidence="1" type="ORF">S12H4_57960</name>
</gene>
<accession>X1W372</accession>
<dbReference type="PANTHER" id="PTHR14202:SF0">
    <property type="entry name" value="RNA-BINDING PROTEIN RO60"/>
    <property type="match status" value="1"/>
</dbReference>
<proteinExistence type="predicted"/>
<dbReference type="GO" id="GO:0003723">
    <property type="term" value="F:RNA binding"/>
    <property type="evidence" value="ECO:0007669"/>
    <property type="project" value="InterPro"/>
</dbReference>
<comment type="caution">
    <text evidence="1">The sequence shown here is derived from an EMBL/GenBank/DDBJ whole genome shotgun (WGS) entry which is preliminary data.</text>
</comment>
<evidence type="ECO:0000313" key="1">
    <source>
        <dbReference type="EMBL" id="GAJ24950.1"/>
    </source>
</evidence>
<dbReference type="EMBL" id="BARW01037569">
    <property type="protein sequence ID" value="GAJ24950.1"/>
    <property type="molecule type" value="Genomic_DNA"/>
</dbReference>
<evidence type="ECO:0008006" key="2">
    <source>
        <dbReference type="Google" id="ProtNLM"/>
    </source>
</evidence>
<organism evidence="1">
    <name type="scientific">marine sediment metagenome</name>
    <dbReference type="NCBI Taxonomy" id="412755"/>
    <lineage>
        <taxon>unclassified sequences</taxon>
        <taxon>metagenomes</taxon>
        <taxon>ecological metagenomes</taxon>
    </lineage>
</organism>
<dbReference type="GO" id="GO:1990904">
    <property type="term" value="C:ribonucleoprotein complex"/>
    <property type="evidence" value="ECO:0007669"/>
    <property type="project" value="TreeGrafter"/>
</dbReference>
<dbReference type="PANTHER" id="PTHR14202">
    <property type="entry name" value="60 KDA RIBONUCLEOPROTEIN SSA/RO"/>
    <property type="match status" value="1"/>
</dbReference>
<dbReference type="SUPFAM" id="SSF53300">
    <property type="entry name" value="vWA-like"/>
    <property type="match status" value="1"/>
</dbReference>
<dbReference type="Gene3D" id="3.40.50.410">
    <property type="entry name" value="von Willebrand factor, type A domain"/>
    <property type="match status" value="1"/>
</dbReference>